<evidence type="ECO:0000256" key="4">
    <source>
        <dbReference type="ARBA" id="ARBA00023157"/>
    </source>
</evidence>
<keyword evidence="8" id="KW-0732">Signal</keyword>
<comment type="subcellular location">
    <subcellularLocation>
        <location evidence="1">Membrane</location>
        <topology evidence="1">Single-pass type I membrane protein</topology>
    </subcellularLocation>
</comment>
<dbReference type="Gene3D" id="2.60.40.10">
    <property type="entry name" value="Immunoglobulins"/>
    <property type="match status" value="3"/>
</dbReference>
<dbReference type="SUPFAM" id="SSF49265">
    <property type="entry name" value="Fibronectin type III"/>
    <property type="match status" value="1"/>
</dbReference>
<feature type="signal peptide" evidence="8">
    <location>
        <begin position="1"/>
        <end position="19"/>
    </location>
</feature>
<feature type="region of interest" description="Disordered" evidence="7">
    <location>
        <begin position="1245"/>
        <end position="1286"/>
    </location>
</feature>
<dbReference type="InterPro" id="IPR036116">
    <property type="entry name" value="FN3_sf"/>
</dbReference>
<dbReference type="SMART" id="SM00408">
    <property type="entry name" value="IGc2"/>
    <property type="match status" value="2"/>
</dbReference>
<dbReference type="GO" id="GO:0098609">
    <property type="term" value="P:cell-cell adhesion"/>
    <property type="evidence" value="ECO:0007669"/>
    <property type="project" value="TreeGrafter"/>
</dbReference>
<dbReference type="InterPro" id="IPR003598">
    <property type="entry name" value="Ig_sub2"/>
</dbReference>
<evidence type="ECO:0000256" key="7">
    <source>
        <dbReference type="SAM" id="MobiDB-lite"/>
    </source>
</evidence>
<dbReference type="InterPro" id="IPR051275">
    <property type="entry name" value="Cell_adhesion_signaling"/>
</dbReference>
<dbReference type="SUPFAM" id="SSF48726">
    <property type="entry name" value="Immunoglobulin"/>
    <property type="match status" value="3"/>
</dbReference>
<dbReference type="InterPro" id="IPR036179">
    <property type="entry name" value="Ig-like_dom_sf"/>
</dbReference>
<feature type="domain" description="Ig-like" evidence="9">
    <location>
        <begin position="257"/>
        <end position="329"/>
    </location>
</feature>
<keyword evidence="5" id="KW-0325">Glycoprotein</keyword>
<evidence type="ECO:0000259" key="9">
    <source>
        <dbReference type="PROSITE" id="PS50835"/>
    </source>
</evidence>
<sequence>MLVKIYVCLLFYWTLAVLATGFTILAEGGPATERTTDLSLRCDVTDLSPEDELVRVTWSFYDRQFQNFVEIFTADLTSDVPAYSFSDSWNGRALYEAAGVGNILLHAQYVSKDLMGDYRCQINSLLSSGVANVQVDVYFGPGTSVMTTPGGRVEQQEGDSLTLTCTAQCNPPCAYRWYKAGKKISDDAILEMTGLTNADAGLYACQARNDAGRSIKPVDLRISYQASLVSVNISGIGVDLNTGFQKLADTTHNLVASCEVKGWPEVSVEWFKDGISSWHVNSSVITQLDLDRKLSQFDINPPTCSSNGEYTCKASNGFGSPVASSAILNLACSPYETNHSSKCQSSSSVDWVVDIFQSVEFFLCFYGYPEPVVDIVAETDVSKESVYHLKVVCDRHENQCEAKLQLNITGPQHYGTYQVKISNSQGLLHKNYRVISQQPPISPTFFHIVNSTQTSVCFAWDLQFNGGSKQTYSLSYRQKNNLLELKSDDDRYLVVMIEEDEPSAKAQKVIGSCIHNLVPYSEYETILTSSNKYGRSKISHKVTFSLPTIDRGPSLTWLQNPHSDTRTNDDEPNGESGDLIMRPGGRNRQKSPKIEITTKGLSHLKDWNKELLDKYNDLDDDTLDDHDDVDENDFQQLFDSFWALDALTDLNNSFKPKAFSNFSAHLRKLVNSYARTHQNGSRHSSLNKLSLPTHSAGDSTSKGLTTTFSTAVEDSQERTGFFISLIVSASSVTAMFIMATVITLACKGLLKKRRRLKECQKRHMNRMKMSRGETDGMEVVVGNPRNDHLQTVEIVPFADLNTVPTTSPASSILSDIGGLHPSASLRPRLATPTLSSSRQKLISSSLTMGEHEDYSATHDTNDVPEVKRASCPSYLDLCASASNVPPIEAQGTSEVLITPRCADMCSLSRVDTLTPPLGHYSSTDSIDQTSVKQLSDTEDSTKYLDLYEALAVRSRSRSPSNIYDPVHFDIVKIEPILHSDSTHTAHKFTSDASQTVNEAVQNQVIHHSRLKKQSSHPNNVTSRVQSLVQCLEGNILVPASQKSERHRNTTMVNYPKIVHSINRTIMPNHPDPRKSLSDGYLKPRDLSYVNVQSMKEASSSANVTPSKVKTKCKVNDTSISKNRNYANMRKSKTQGGDEVFCIDKMIKGATNQSSSLYEEGVTFAKDSHYVDVDKCLHCRPYIDMKAKLHSQKKSLKSCFIDHSVSERKHSQKQKSDLLRVKSCDFIRPLSVEYLTPFVKKEGPVLSKQKKGKSLNKCQKHQTQPKCQVHDHASSTNDPTSLDTRQDSLNKTNDVKAYMVTDCLNINFPEDNFIFGPRDQSQPDQSNIYDEVITPVANTK</sequence>
<feature type="region of interest" description="Disordered" evidence="7">
    <location>
        <begin position="677"/>
        <end position="704"/>
    </location>
</feature>
<dbReference type="VEuPathDB" id="VectorBase:BGLB039564"/>
<evidence type="ECO:0000256" key="8">
    <source>
        <dbReference type="SAM" id="SignalP"/>
    </source>
</evidence>
<dbReference type="STRING" id="6526.A0A2C9M863"/>
<feature type="compositionally biased region" description="Polar residues" evidence="7">
    <location>
        <begin position="1318"/>
        <end position="1327"/>
    </location>
</feature>
<dbReference type="CDD" id="cd00096">
    <property type="entry name" value="Ig"/>
    <property type="match status" value="1"/>
</dbReference>
<dbReference type="Pfam" id="PF07679">
    <property type="entry name" value="I-set"/>
    <property type="match status" value="1"/>
</dbReference>
<dbReference type="PANTHER" id="PTHR11640">
    <property type="entry name" value="NEPHRIN"/>
    <property type="match status" value="1"/>
</dbReference>
<dbReference type="SMART" id="SM00409">
    <property type="entry name" value="IG"/>
    <property type="match status" value="3"/>
</dbReference>
<protein>
    <recommendedName>
        <fullName evidence="9">Ig-like domain-containing protein</fullName>
    </recommendedName>
</protein>
<dbReference type="InterPro" id="IPR007110">
    <property type="entry name" value="Ig-like_dom"/>
</dbReference>
<dbReference type="RefSeq" id="XP_013083121.2">
    <property type="nucleotide sequence ID" value="XM_013227667.2"/>
</dbReference>
<dbReference type="InterPro" id="IPR003599">
    <property type="entry name" value="Ig_sub"/>
</dbReference>
<keyword evidence="2" id="KW-0677">Repeat</keyword>
<evidence type="ECO:0000256" key="2">
    <source>
        <dbReference type="ARBA" id="ARBA00022737"/>
    </source>
</evidence>
<dbReference type="CDD" id="cd00063">
    <property type="entry name" value="FN3"/>
    <property type="match status" value="1"/>
</dbReference>
<feature type="compositionally biased region" description="Polar residues" evidence="7">
    <location>
        <begin position="1273"/>
        <end position="1286"/>
    </location>
</feature>
<keyword evidence="4" id="KW-1015">Disulfide bond</keyword>
<dbReference type="InterPro" id="IPR013783">
    <property type="entry name" value="Ig-like_fold"/>
</dbReference>
<proteinExistence type="predicted"/>
<dbReference type="KEGG" id="bgt:106068334"/>
<dbReference type="GO" id="GO:0005911">
    <property type="term" value="C:cell-cell junction"/>
    <property type="evidence" value="ECO:0007669"/>
    <property type="project" value="TreeGrafter"/>
</dbReference>
<evidence type="ECO:0000256" key="5">
    <source>
        <dbReference type="ARBA" id="ARBA00023180"/>
    </source>
</evidence>
<feature type="region of interest" description="Disordered" evidence="7">
    <location>
        <begin position="1314"/>
        <end position="1339"/>
    </location>
</feature>
<evidence type="ECO:0000313" key="11">
    <source>
        <dbReference type="Proteomes" id="UP000076420"/>
    </source>
</evidence>
<keyword evidence="6" id="KW-0393">Immunoglobulin domain</keyword>
<accession>A0A2C9M863</accession>
<dbReference type="GO" id="GO:0005886">
    <property type="term" value="C:plasma membrane"/>
    <property type="evidence" value="ECO:0007669"/>
    <property type="project" value="TreeGrafter"/>
</dbReference>
<feature type="domain" description="Ig-like" evidence="9">
    <location>
        <begin position="27"/>
        <end position="138"/>
    </location>
</feature>
<dbReference type="InterPro" id="IPR013098">
    <property type="entry name" value="Ig_I-set"/>
</dbReference>
<evidence type="ECO:0000313" key="10">
    <source>
        <dbReference type="EnsemblMetazoa" id="BGLB039564-PA"/>
    </source>
</evidence>
<dbReference type="PROSITE" id="PS50835">
    <property type="entry name" value="IG_LIKE"/>
    <property type="match status" value="3"/>
</dbReference>
<evidence type="ECO:0000256" key="6">
    <source>
        <dbReference type="ARBA" id="ARBA00023319"/>
    </source>
</evidence>
<dbReference type="OrthoDB" id="6135318at2759"/>
<name>A0A2C9M863_BIOGL</name>
<organism evidence="10 11">
    <name type="scientific">Biomphalaria glabrata</name>
    <name type="common">Bloodfluke planorb</name>
    <name type="synonym">Freshwater snail</name>
    <dbReference type="NCBI Taxonomy" id="6526"/>
    <lineage>
        <taxon>Eukaryota</taxon>
        <taxon>Metazoa</taxon>
        <taxon>Spiralia</taxon>
        <taxon>Lophotrochozoa</taxon>
        <taxon>Mollusca</taxon>
        <taxon>Gastropoda</taxon>
        <taxon>Heterobranchia</taxon>
        <taxon>Euthyneura</taxon>
        <taxon>Panpulmonata</taxon>
        <taxon>Hygrophila</taxon>
        <taxon>Lymnaeoidea</taxon>
        <taxon>Planorbidae</taxon>
        <taxon>Biomphalaria</taxon>
    </lineage>
</organism>
<dbReference type="VEuPathDB" id="VectorBase:BGLAX_040121"/>
<dbReference type="GO" id="GO:0050839">
    <property type="term" value="F:cell adhesion molecule binding"/>
    <property type="evidence" value="ECO:0007669"/>
    <property type="project" value="TreeGrafter"/>
</dbReference>
<feature type="chain" id="PRO_5013197606" description="Ig-like domain-containing protein" evidence="8">
    <location>
        <begin position="20"/>
        <end position="1339"/>
    </location>
</feature>
<dbReference type="Proteomes" id="UP000076420">
    <property type="component" value="Unassembled WGS sequence"/>
</dbReference>
<feature type="region of interest" description="Disordered" evidence="7">
    <location>
        <begin position="555"/>
        <end position="592"/>
    </location>
</feature>
<feature type="compositionally biased region" description="Basic residues" evidence="7">
    <location>
        <begin position="1247"/>
        <end position="1259"/>
    </location>
</feature>
<evidence type="ECO:0000256" key="3">
    <source>
        <dbReference type="ARBA" id="ARBA00023136"/>
    </source>
</evidence>
<feature type="domain" description="Ig-like" evidence="9">
    <location>
        <begin position="141"/>
        <end position="223"/>
    </location>
</feature>
<keyword evidence="3" id="KW-0472">Membrane</keyword>
<evidence type="ECO:0000256" key="1">
    <source>
        <dbReference type="ARBA" id="ARBA00004479"/>
    </source>
</evidence>
<dbReference type="Pfam" id="PF13927">
    <property type="entry name" value="Ig_3"/>
    <property type="match status" value="1"/>
</dbReference>
<dbReference type="EnsemblMetazoa" id="BGLB039564-RA">
    <property type="protein sequence ID" value="BGLB039564-PA"/>
    <property type="gene ID" value="BGLB039564"/>
</dbReference>
<dbReference type="PANTHER" id="PTHR11640:SF31">
    <property type="entry name" value="IRREGULAR CHIASM C-ROUGHEST PROTEIN-RELATED"/>
    <property type="match status" value="1"/>
</dbReference>
<dbReference type="InterPro" id="IPR003961">
    <property type="entry name" value="FN3_dom"/>
</dbReference>
<gene>
    <name evidence="10" type="primary">106068334</name>
</gene>
<reference evidence="10" key="1">
    <citation type="submission" date="2020-05" db="UniProtKB">
        <authorList>
            <consortium name="EnsemblMetazoa"/>
        </authorList>
    </citation>
    <scope>IDENTIFICATION</scope>
    <source>
        <strain evidence="10">BB02</strain>
    </source>
</reference>